<dbReference type="GO" id="GO:0005886">
    <property type="term" value="C:plasma membrane"/>
    <property type="evidence" value="ECO:0007669"/>
    <property type="project" value="UniProtKB-SubCell"/>
</dbReference>
<keyword evidence="2 6" id="KW-0812">Transmembrane</keyword>
<evidence type="ECO:0000256" key="5">
    <source>
        <dbReference type="ARBA" id="ARBA00034769"/>
    </source>
</evidence>
<keyword evidence="4 6" id="KW-0472">Membrane</keyword>
<feature type="transmembrane region" description="Helical" evidence="6">
    <location>
        <begin position="29"/>
        <end position="47"/>
    </location>
</feature>
<feature type="transmembrane region" description="Helical" evidence="6">
    <location>
        <begin position="125"/>
        <end position="144"/>
    </location>
</feature>
<dbReference type="Proteomes" id="UP001461498">
    <property type="component" value="Unassembled WGS sequence"/>
</dbReference>
<evidence type="ECO:0000256" key="7">
    <source>
        <dbReference type="SAM" id="MobiDB-lite"/>
    </source>
</evidence>
<evidence type="ECO:0000256" key="3">
    <source>
        <dbReference type="ARBA" id="ARBA00022989"/>
    </source>
</evidence>
<keyword evidence="9" id="KW-1185">Reference proteome</keyword>
<gene>
    <name evidence="8" type="ORF">O3M35_006162</name>
</gene>
<dbReference type="PANTHER" id="PTHR10736">
    <property type="entry name" value="BESTROPHIN"/>
    <property type="match status" value="1"/>
</dbReference>
<accession>A0AAW1DCY0</accession>
<protein>
    <recommendedName>
        <fullName evidence="6">Bestrophin homolog</fullName>
    </recommendedName>
</protein>
<keyword evidence="3 6" id="KW-1133">Transmembrane helix</keyword>
<comment type="caution">
    <text evidence="8">The sequence shown here is derived from an EMBL/GenBank/DDBJ whole genome shotgun (WGS) entry which is preliminary data.</text>
</comment>
<keyword evidence="6" id="KW-0869">Chloride channel</keyword>
<keyword evidence="6" id="KW-0868">Chloride</keyword>
<evidence type="ECO:0000313" key="8">
    <source>
        <dbReference type="EMBL" id="KAK9508651.1"/>
    </source>
</evidence>
<evidence type="ECO:0000313" key="9">
    <source>
        <dbReference type="Proteomes" id="UP001461498"/>
    </source>
</evidence>
<feature type="transmembrane region" description="Helical" evidence="6">
    <location>
        <begin position="68"/>
        <end position="91"/>
    </location>
</feature>
<dbReference type="GO" id="GO:0005254">
    <property type="term" value="F:chloride channel activity"/>
    <property type="evidence" value="ECO:0007669"/>
    <property type="project" value="UniProtKB-KW"/>
</dbReference>
<evidence type="ECO:0000256" key="6">
    <source>
        <dbReference type="RuleBase" id="RU363126"/>
    </source>
</evidence>
<dbReference type="EMBL" id="JAPXFL010000003">
    <property type="protein sequence ID" value="KAK9508651.1"/>
    <property type="molecule type" value="Genomic_DNA"/>
</dbReference>
<dbReference type="PANTHER" id="PTHR10736:SF65">
    <property type="entry name" value="BESTROPHIN 1, ISOFORM C-RELATED"/>
    <property type="match status" value="1"/>
</dbReference>
<comment type="similarity">
    <text evidence="5 6">Belongs to the anion channel-forming bestrophin (TC 1.A.46) family. Calcium-sensitive chloride channel subfamily.</text>
</comment>
<reference evidence="8 9" key="1">
    <citation type="submission" date="2022-12" db="EMBL/GenBank/DDBJ databases">
        <title>Chromosome-level genome assembly of true bugs.</title>
        <authorList>
            <person name="Ma L."/>
            <person name="Li H."/>
        </authorList>
    </citation>
    <scope>NUCLEOTIDE SEQUENCE [LARGE SCALE GENOMIC DNA]</scope>
    <source>
        <strain evidence="8">Lab_2022b</strain>
    </source>
</reference>
<keyword evidence="6" id="KW-1003">Cell membrane</keyword>
<organism evidence="8 9">
    <name type="scientific">Rhynocoris fuscipes</name>
    <dbReference type="NCBI Taxonomy" id="488301"/>
    <lineage>
        <taxon>Eukaryota</taxon>
        <taxon>Metazoa</taxon>
        <taxon>Ecdysozoa</taxon>
        <taxon>Arthropoda</taxon>
        <taxon>Hexapoda</taxon>
        <taxon>Insecta</taxon>
        <taxon>Pterygota</taxon>
        <taxon>Neoptera</taxon>
        <taxon>Paraneoptera</taxon>
        <taxon>Hemiptera</taxon>
        <taxon>Heteroptera</taxon>
        <taxon>Panheteroptera</taxon>
        <taxon>Cimicomorpha</taxon>
        <taxon>Reduviidae</taxon>
        <taxon>Harpactorinae</taxon>
        <taxon>Harpactorini</taxon>
        <taxon>Rhynocoris</taxon>
    </lineage>
</organism>
<comment type="subcellular location">
    <subcellularLocation>
        <location evidence="6">Cell membrane</location>
        <topology evidence="6">Multi-pass membrane protein</topology>
    </subcellularLocation>
    <subcellularLocation>
        <location evidence="1">Membrane</location>
    </subcellularLocation>
</comment>
<evidence type="ECO:0000256" key="2">
    <source>
        <dbReference type="ARBA" id="ARBA00022692"/>
    </source>
</evidence>
<dbReference type="Pfam" id="PF01062">
    <property type="entry name" value="Bestrophin"/>
    <property type="match status" value="1"/>
</dbReference>
<sequence>MITILSLYKKVIIIFFLCFRWRGSIYKLVWPDLAAYLTIYYSLNFTYRFALDDYQKKLFESVSIYCETYINFIPLSFVLGFYISVIMQRWWDQYTSIPWPDPIAVYVSSHIHGQDERGRLMRRTIMRYVCLCLTMVFSMICPRVKKRFPTLEHLVDAGLMTENEKNIVIDLNDKFPRHSKHWLPIVWAASIVTRARKEGRIRDDFSVKTIIDELNVFRGKCGILLNYDTISVPLVYTQVVTLATYSFFITSAIGRQWLDVEEEEVRNRRNPIDLYFPVFTTLQFFFYMGWLKVAESLINPFGEDDDDFEINWIVDRNVTVSYLIVDEMHHEHPELIKDQYWDEVFPTELPHTVASQSFKDRIPQPSTANIAVSNVDTEYSNPQGIKVEDGMADDNQSGIHFVVGRSSSRVSMRPRTMSGGSNTSINNLGSRSTSLHRIGSVTSVVRRIFSRDSTGSAAGTPSAAVDGGSKLIESQSSTSLAGKTPGVAGGSMRIADQVIEEVDEQTTITSMAGRPPEQRPTAQSIFQNVPTKPVDVPQRRTSTGHSFPYQHPAASLPPTVAVSPAASGAGDMMSVKSAPGLDHTSGLGSADGRQRETDTTSLCSNNTDNSENSNVDEFTRLKEERRKDMERLMFARSISAIAGGSRGPSPTEDEFAMLDMNDSQAFLIPKNKDNNQ</sequence>
<proteinExistence type="inferred from homology"/>
<feature type="region of interest" description="Disordered" evidence="7">
    <location>
        <begin position="533"/>
        <end position="617"/>
    </location>
</feature>
<keyword evidence="6" id="KW-0407">Ion channel</keyword>
<comment type="function">
    <text evidence="6">Forms chloride channels.</text>
</comment>
<dbReference type="InterPro" id="IPR000615">
    <property type="entry name" value="Bestrophin"/>
</dbReference>
<feature type="region of interest" description="Disordered" evidence="7">
    <location>
        <begin position="406"/>
        <end position="431"/>
    </location>
</feature>
<keyword evidence="6" id="KW-0813">Transport</keyword>
<evidence type="ECO:0000256" key="1">
    <source>
        <dbReference type="ARBA" id="ARBA00004370"/>
    </source>
</evidence>
<dbReference type="GO" id="GO:0034707">
    <property type="term" value="C:chloride channel complex"/>
    <property type="evidence" value="ECO:0007669"/>
    <property type="project" value="UniProtKB-KW"/>
</dbReference>
<feature type="compositionally biased region" description="Polar residues" evidence="7">
    <location>
        <begin position="418"/>
        <end position="431"/>
    </location>
</feature>
<dbReference type="InterPro" id="IPR021134">
    <property type="entry name" value="Bestrophin-like"/>
</dbReference>
<name>A0AAW1DCY0_9HEMI</name>
<keyword evidence="6" id="KW-0406">Ion transport</keyword>
<feature type="compositionally biased region" description="Polar residues" evidence="7">
    <location>
        <begin position="599"/>
        <end position="616"/>
    </location>
</feature>
<feature type="compositionally biased region" description="Low complexity" evidence="7">
    <location>
        <begin position="406"/>
        <end position="415"/>
    </location>
</feature>
<evidence type="ECO:0000256" key="4">
    <source>
        <dbReference type="ARBA" id="ARBA00023136"/>
    </source>
</evidence>
<dbReference type="AlphaFoldDB" id="A0AAW1DCY0"/>